<dbReference type="AlphaFoldDB" id="A0A0H5Q6A4"/>
<reference evidence="1" key="2">
    <citation type="submission" date="2015-07" db="EMBL/GenBank/DDBJ databases">
        <title>Plasmids, circular viruses and viroids from rat gut.</title>
        <authorList>
            <person name="Jorgensen T.J."/>
            <person name="Hansen M.A."/>
            <person name="Xu Z."/>
            <person name="Tabak M.A."/>
            <person name="Sorensen S.J."/>
            <person name="Hansen L.H."/>
        </authorList>
    </citation>
    <scope>NUCLEOTIDE SEQUENCE</scope>
    <source>
        <plasmid evidence="1">pRGFK1329</plasmid>
    </source>
</reference>
<name>A0A0H5Q6A4_9ZZZZ</name>
<proteinExistence type="predicted"/>
<organism evidence="1">
    <name type="scientific">uncultured prokaryote</name>
    <dbReference type="NCBI Taxonomy" id="198431"/>
    <lineage>
        <taxon>unclassified sequences</taxon>
        <taxon>environmental samples</taxon>
    </lineage>
</organism>
<geneLocation type="plasmid" evidence="1">
    <name>pRGFK1329</name>
</geneLocation>
<sequence length="60" mass="6661">MSKVLTPIKAIRAKCLECCCNQRQEVKLCTVTGCSLYPYRMGHRPKPTESGAEGAETDEK</sequence>
<reference evidence="1" key="1">
    <citation type="submission" date="2015-06" db="EMBL/GenBank/DDBJ databases">
        <authorList>
            <person name="Joergensen T."/>
        </authorList>
    </citation>
    <scope>NUCLEOTIDE SEQUENCE</scope>
    <source>
        <plasmid evidence="1">pRGFK1329</plasmid>
    </source>
</reference>
<accession>A0A0H5Q6A4</accession>
<protein>
    <submittedName>
        <fullName evidence="1">Uncharacterized protein</fullName>
    </submittedName>
</protein>
<dbReference type="EMBL" id="LN853895">
    <property type="protein sequence ID" value="CRY96935.1"/>
    <property type="molecule type" value="Genomic_DNA"/>
</dbReference>
<evidence type="ECO:0000313" key="1">
    <source>
        <dbReference type="EMBL" id="CRY96935.1"/>
    </source>
</evidence>
<keyword evidence="1" id="KW-0614">Plasmid</keyword>